<reference evidence="2 3" key="1">
    <citation type="submission" date="2018-08" db="EMBL/GenBank/DDBJ databases">
        <title>A genome reference for cultivated species of the human gut microbiota.</title>
        <authorList>
            <person name="Zou Y."/>
            <person name="Xue W."/>
            <person name="Luo G."/>
        </authorList>
    </citation>
    <scope>NUCLEOTIDE SEQUENCE [LARGE SCALE GENOMIC DNA]</scope>
    <source>
        <strain evidence="2 3">AF14-32</strain>
    </source>
</reference>
<feature type="transmembrane region" description="Helical" evidence="1">
    <location>
        <begin position="12"/>
        <end position="32"/>
    </location>
</feature>
<organism evidence="2 3">
    <name type="scientific">Bacteroides intestinalis</name>
    <dbReference type="NCBI Taxonomy" id="329854"/>
    <lineage>
        <taxon>Bacteria</taxon>
        <taxon>Pseudomonadati</taxon>
        <taxon>Bacteroidota</taxon>
        <taxon>Bacteroidia</taxon>
        <taxon>Bacteroidales</taxon>
        <taxon>Bacteroidaceae</taxon>
        <taxon>Bacteroides</taxon>
    </lineage>
</organism>
<feature type="transmembrane region" description="Helical" evidence="1">
    <location>
        <begin position="88"/>
        <end position="108"/>
    </location>
</feature>
<dbReference type="EMBL" id="QRZF01000002">
    <property type="protein sequence ID" value="RGV57110.1"/>
    <property type="molecule type" value="Genomic_DNA"/>
</dbReference>
<gene>
    <name evidence="2" type="ORF">DWW10_03300</name>
</gene>
<name>A0A412YI51_9BACE</name>
<evidence type="ECO:0000313" key="3">
    <source>
        <dbReference type="Proteomes" id="UP000283850"/>
    </source>
</evidence>
<dbReference type="Proteomes" id="UP000283850">
    <property type="component" value="Unassembled WGS sequence"/>
</dbReference>
<dbReference type="AlphaFoldDB" id="A0A412YI51"/>
<accession>A0A412YI51</accession>
<evidence type="ECO:0000313" key="2">
    <source>
        <dbReference type="EMBL" id="RGV57110.1"/>
    </source>
</evidence>
<keyword evidence="1" id="KW-0472">Membrane</keyword>
<protein>
    <submittedName>
        <fullName evidence="2">Uncharacterized protein</fullName>
    </submittedName>
</protein>
<keyword evidence="1" id="KW-1133">Transmembrane helix</keyword>
<proteinExistence type="predicted"/>
<evidence type="ECO:0000256" key="1">
    <source>
        <dbReference type="SAM" id="Phobius"/>
    </source>
</evidence>
<feature type="transmembrane region" description="Helical" evidence="1">
    <location>
        <begin position="37"/>
        <end position="55"/>
    </location>
</feature>
<sequence>MLILRSDTDFIWIFTGFCVQLIVTALAAYLILGWKRLWCWFIILILGLFTVLYALDYLKFYYSLLPDIGLCSIYYKIYEYPQAFEGGVYYIFLQLSAILLYGFFDFLLKIKGKNHGKSEEK</sequence>
<keyword evidence="1" id="KW-0812">Transmembrane</keyword>
<comment type="caution">
    <text evidence="2">The sequence shown here is derived from an EMBL/GenBank/DDBJ whole genome shotgun (WGS) entry which is preliminary data.</text>
</comment>